<dbReference type="PANTHER" id="PTHR23159:SF60">
    <property type="entry name" value="SPINDLE ASSEMBLY ABNORMAL PROTEIN 4"/>
    <property type="match status" value="1"/>
</dbReference>
<dbReference type="AlphaFoldDB" id="A0A2U2C3U3"/>
<evidence type="ECO:0000313" key="3">
    <source>
        <dbReference type="Proteomes" id="UP000244940"/>
    </source>
</evidence>
<dbReference type="PANTHER" id="PTHR23159">
    <property type="entry name" value="CENTROSOMAL PROTEIN 2"/>
    <property type="match status" value="1"/>
</dbReference>
<dbReference type="Proteomes" id="UP000244940">
    <property type="component" value="Unassembled WGS sequence"/>
</dbReference>
<dbReference type="InterPro" id="IPR015406">
    <property type="entry name" value="GpJ_CSF"/>
</dbReference>
<dbReference type="EMBL" id="QEYD01000024">
    <property type="protein sequence ID" value="PWE26521.1"/>
    <property type="molecule type" value="Genomic_DNA"/>
</dbReference>
<dbReference type="OrthoDB" id="7822067at2"/>
<reference evidence="2 3" key="1">
    <citation type="submission" date="2018-05" db="EMBL/GenBank/DDBJ databases">
        <title>Pararhodobacter marina sp. nov., isolated from deep-sea water of the Indian Ocean.</title>
        <authorList>
            <person name="Lai Q.Sr."/>
            <person name="Liu X."/>
            <person name="Shao Z."/>
        </authorList>
    </citation>
    <scope>NUCLEOTIDE SEQUENCE [LARGE SCALE GENOMIC DNA]</scope>
    <source>
        <strain evidence="2 3">CIC4N-9</strain>
    </source>
</reference>
<feature type="non-terminal residue" evidence="2">
    <location>
        <position position="1156"/>
    </location>
</feature>
<dbReference type="RefSeq" id="WP_146195204.1">
    <property type="nucleotide sequence ID" value="NZ_QEYD01000024.1"/>
</dbReference>
<feature type="non-terminal residue" evidence="2">
    <location>
        <position position="1"/>
    </location>
</feature>
<dbReference type="Pfam" id="PF09327">
    <property type="entry name" value="Phage_Tail_Tip"/>
    <property type="match status" value="1"/>
</dbReference>
<keyword evidence="3" id="KW-1185">Reference proteome</keyword>
<feature type="domain" description="Tip attachment protein J central straight fiber" evidence="1">
    <location>
        <begin position="907"/>
        <end position="994"/>
    </location>
</feature>
<proteinExistence type="predicted"/>
<name>A0A2U2C3U3_9RHOB</name>
<dbReference type="Gene3D" id="1.20.5.340">
    <property type="match status" value="6"/>
</dbReference>
<dbReference type="SUPFAM" id="SSF57997">
    <property type="entry name" value="Tropomyosin"/>
    <property type="match status" value="1"/>
</dbReference>
<protein>
    <recommendedName>
        <fullName evidence="1">Tip attachment protein J central straight fiber domain-containing protein</fullName>
    </recommendedName>
</protein>
<evidence type="ECO:0000313" key="2">
    <source>
        <dbReference type="EMBL" id="PWE26521.1"/>
    </source>
</evidence>
<sequence length="1156" mass="120288">DQIRAERDRIRQVAAEVVELAANDHAEREEIRRSLQVQLGDLEASFDEQILVLADADFALTARIITLEASSDDLSASIQQVEQARIDGDNALASLVAAVAVGTAQQFDHAEIWYFDTTVEDWTGAPTGPSVADGFLVPGAASSALSPTGLGVDGAMYSQTRARIRRVGSPTWLGQLWWADAGQGWDAGRRDTLAEPTFSSEDIAELTWTPGWTGNIDAIRLDLADGADASNYYEIDWVAIGRPSPGASSAELLTEQQARISADSALASSILALEADLTDAEGAITGNANAIDALEVRVTDTEDGLAAAATSITALEATVNDEETGLAAIAGIVESLTVEVGLLSDGSQYSYAEAIRNLQASVRGVALEALNASARDENERAAVRDYVAGATQTLNTRVDATDQQVAINVEAITALDAAVLDAQGDIIANAGALDALTLTVIDQGNALDINAAAITSLEASIAGLDDALDTKASAGALDALTIRVTDNEDGLSALATSVTNLNAELSSIEDDLETRALASALDELVAQVETLDDGSLASFAAAIRNLQTELRGVALEGLNANARDENERAVVRDYVAGVSQTLTSRIDATDGQVSINVAAITELTAQVLDANGNILSNTNALSALSVEVVDQGASIDALSSAITALEATVGSLDDELDTKASASALSALTARVTVAEGEIDTISSAVTALEASVAGLESDLATKANASAVNALTARVTATEDSIDVLSSAVTGLEASIDDLESDLATKASASAVSALTARVTATEDEIDSLSSAVTALESGLDALEGDVATRASAAALNALTTRVTTAEGAITANANAITQLTADLSDLDDELATRASASALNALSVEVSEIDGELSALASSISALESTVDDATAGTTFKMETVAGPGGYARIGMMARYASGYGFKEAGLFIDVSSDWNTPSRVGVYADQFVIATGSGLETPFFVDGGQVFMDWARIANVSIGFGEITGALQSDNYDEDEGLPVAGFKLDRETGQIKGKEVISREILELGAATDFQSETYGGWYPGGAYTPGWQNLLVVELGPTALGDMWTIVAGGDVRLWQYTDNTDPQAPRFWLREGLLRLVRQTQPVGSAVWGPERQIVSFAIPTDSDWSDRNASEVLGGVYNNVRYALQISTRTTGDATPPSLPSNHRNLFLS</sequence>
<evidence type="ECO:0000259" key="1">
    <source>
        <dbReference type="Pfam" id="PF09327"/>
    </source>
</evidence>
<comment type="caution">
    <text evidence="2">The sequence shown here is derived from an EMBL/GenBank/DDBJ whole genome shotgun (WGS) entry which is preliminary data.</text>
</comment>
<gene>
    <name evidence="2" type="ORF">C4N9_21595</name>
</gene>
<accession>A0A2U2C3U3</accession>
<dbReference type="GeneID" id="94367493"/>
<organism evidence="2 3">
    <name type="scientific">Pararhodobacter marinus</name>
    <dbReference type="NCBI Taxonomy" id="2184063"/>
    <lineage>
        <taxon>Bacteria</taxon>
        <taxon>Pseudomonadati</taxon>
        <taxon>Pseudomonadota</taxon>
        <taxon>Alphaproteobacteria</taxon>
        <taxon>Rhodobacterales</taxon>
        <taxon>Paracoccaceae</taxon>
        <taxon>Pararhodobacter</taxon>
    </lineage>
</organism>